<dbReference type="SUPFAM" id="SSF48557">
    <property type="entry name" value="L-aspartase-like"/>
    <property type="match status" value="1"/>
</dbReference>
<dbReference type="RefSeq" id="XP_001436856.1">
    <property type="nucleotide sequence ID" value="XM_001436819.1"/>
</dbReference>
<dbReference type="GO" id="GO:0016841">
    <property type="term" value="F:ammonia-lyase activity"/>
    <property type="evidence" value="ECO:0000318"/>
    <property type="project" value="GO_Central"/>
</dbReference>
<protein>
    <submittedName>
        <fullName evidence="1">Uncharacterized protein</fullName>
    </submittedName>
</protein>
<dbReference type="Gene3D" id="1.20.200.10">
    <property type="entry name" value="Fumarase/aspartase (Central domain)"/>
    <property type="match status" value="2"/>
</dbReference>
<dbReference type="OrthoDB" id="10051290at2759"/>
<dbReference type="InParanoid" id="A0CF92"/>
<dbReference type="HOGENOM" id="CLU_046215_0_0_1"/>
<organism evidence="1 2">
    <name type="scientific">Paramecium tetraurelia</name>
    <dbReference type="NCBI Taxonomy" id="5888"/>
    <lineage>
        <taxon>Eukaryota</taxon>
        <taxon>Sar</taxon>
        <taxon>Alveolata</taxon>
        <taxon>Ciliophora</taxon>
        <taxon>Intramacronucleata</taxon>
        <taxon>Oligohymenophorea</taxon>
        <taxon>Peniculida</taxon>
        <taxon>Parameciidae</taxon>
        <taxon>Paramecium</taxon>
    </lineage>
</organism>
<proteinExistence type="predicted"/>
<evidence type="ECO:0000313" key="2">
    <source>
        <dbReference type="Proteomes" id="UP000000600"/>
    </source>
</evidence>
<evidence type="ECO:0000313" key="1">
    <source>
        <dbReference type="EMBL" id="CAK69459.1"/>
    </source>
</evidence>
<dbReference type="KEGG" id="ptm:GSPATT00037898001"/>
<keyword evidence="2" id="KW-1185">Reference proteome</keyword>
<gene>
    <name evidence="1" type="ORF">GSPATT00037898001</name>
</gene>
<dbReference type="EMBL" id="CT868068">
    <property type="protein sequence ID" value="CAK69459.1"/>
    <property type="molecule type" value="Genomic_DNA"/>
</dbReference>
<reference evidence="1 2" key="1">
    <citation type="journal article" date="2006" name="Nature">
        <title>Global trends of whole-genome duplications revealed by the ciliate Paramecium tetraurelia.</title>
        <authorList>
            <consortium name="Genoscope"/>
            <person name="Aury J.-M."/>
            <person name="Jaillon O."/>
            <person name="Duret L."/>
            <person name="Noel B."/>
            <person name="Jubin C."/>
            <person name="Porcel B.M."/>
            <person name="Segurens B."/>
            <person name="Daubin V."/>
            <person name="Anthouard V."/>
            <person name="Aiach N."/>
            <person name="Arnaiz O."/>
            <person name="Billaut A."/>
            <person name="Beisson J."/>
            <person name="Blanc I."/>
            <person name="Bouhouche K."/>
            <person name="Camara F."/>
            <person name="Duharcourt S."/>
            <person name="Guigo R."/>
            <person name="Gogendeau D."/>
            <person name="Katinka M."/>
            <person name="Keller A.-M."/>
            <person name="Kissmehl R."/>
            <person name="Klotz C."/>
            <person name="Koll F."/>
            <person name="Le Moue A."/>
            <person name="Lepere C."/>
            <person name="Malinsky S."/>
            <person name="Nowacki M."/>
            <person name="Nowak J.K."/>
            <person name="Plattner H."/>
            <person name="Poulain J."/>
            <person name="Ruiz F."/>
            <person name="Serrano V."/>
            <person name="Zagulski M."/>
            <person name="Dessen P."/>
            <person name="Betermier M."/>
            <person name="Weissenbach J."/>
            <person name="Scarpelli C."/>
            <person name="Schachter V."/>
            <person name="Sperling L."/>
            <person name="Meyer E."/>
            <person name="Cohen J."/>
            <person name="Wincker P."/>
        </authorList>
    </citation>
    <scope>NUCLEOTIDE SEQUENCE [LARGE SCALE GENOMIC DNA]</scope>
    <source>
        <strain evidence="1 2">Stock d4-2</strain>
    </source>
</reference>
<dbReference type="Proteomes" id="UP000000600">
    <property type="component" value="Unassembled WGS sequence"/>
</dbReference>
<dbReference type="InterPro" id="IPR008948">
    <property type="entry name" value="L-Aspartase-like"/>
</dbReference>
<dbReference type="GeneID" id="5022641"/>
<accession>A0CF92</accession>
<dbReference type="PANTHER" id="PTHR10362">
    <property type="entry name" value="HISTIDINE AMMONIA-LYASE"/>
    <property type="match status" value="1"/>
</dbReference>
<dbReference type="Pfam" id="PF00221">
    <property type="entry name" value="Lyase_aromatic"/>
    <property type="match status" value="1"/>
</dbReference>
<dbReference type="AlphaFoldDB" id="A0CF92"/>
<name>A0CF92_PARTE</name>
<dbReference type="InterPro" id="IPR001106">
    <property type="entry name" value="Aromatic_Lyase"/>
</dbReference>
<sequence length="355" mass="41100">MGLMHFLVRMSQPIKDLQNYETKQLKQLLECISLDYLRQDISKITLFVLINNLVINSGVSLNTLSELKKIQNSKITLHLPSANFNTQYYNGSVNWCILQMLENITECATIIITLTKSLSFATLLYNAHRSLKCIKMAFFTTSISFEATNVFICAFTQLVNEVKQHQGQIKVAQESYNLLTVDDEESDLNLSLKELHITYFFGAALDQIKFIINRNQSQDIGQRAYEFELENNKKTFKDTVEIGNIKELKLFLSYFIIYKEQNNNETELLLIDYLAIAVSEIGAITERRIQRLMNAKLTKLQECYEEYLKDEESPFGFQQLANQASNLKQKKNKYFHPFSGDSMPQTTHLEDQQQL</sequence>